<dbReference type="InterPro" id="IPR013216">
    <property type="entry name" value="Methyltransf_11"/>
</dbReference>
<feature type="domain" description="Polyketide synthase-like methyltransferase" evidence="4">
    <location>
        <begin position="24"/>
        <end position="246"/>
    </location>
</feature>
<gene>
    <name evidence="5" type="ORF">A3J04_01830</name>
</gene>
<evidence type="ECO:0000256" key="1">
    <source>
        <dbReference type="ARBA" id="ARBA00022603"/>
    </source>
</evidence>
<evidence type="ECO:0000313" key="5">
    <source>
        <dbReference type="EMBL" id="OGZ57059.1"/>
    </source>
</evidence>
<dbReference type="Gene3D" id="3.40.50.150">
    <property type="entry name" value="Vaccinia Virus protein VP39"/>
    <property type="match status" value="1"/>
</dbReference>
<organism evidence="5 6">
    <name type="scientific">Candidatus Ryanbacteria bacterium RIFCSPLOWO2_02_FULL_47_14</name>
    <dbReference type="NCBI Taxonomy" id="1802129"/>
    <lineage>
        <taxon>Bacteria</taxon>
        <taxon>Candidatus Ryaniibacteriota</taxon>
    </lineage>
</organism>
<comment type="caution">
    <text evidence="5">The sequence shown here is derived from an EMBL/GenBank/DDBJ whole genome shotgun (WGS) entry which is preliminary data.</text>
</comment>
<dbReference type="InterPro" id="IPR029063">
    <property type="entry name" value="SAM-dependent_MTases_sf"/>
</dbReference>
<dbReference type="GO" id="GO:0008757">
    <property type="term" value="F:S-adenosylmethionine-dependent methyltransferase activity"/>
    <property type="evidence" value="ECO:0007669"/>
    <property type="project" value="InterPro"/>
</dbReference>
<keyword evidence="3" id="KW-0949">S-adenosyl-L-methionine</keyword>
<keyword evidence="1" id="KW-0489">Methyltransferase</keyword>
<sequence length="277" mass="31521">MNPEVSRYYDYTLPFYKFFWHEGTNAIHYGYWDDDTKSHKEALINTNKTLADLVEPSRLSKVLDVGCGVGGSSIWLAQNYGTHVVGVTISSKQKKQADKNAQKACVENLTEFYLRDYRHTGFTDSSFDIVWGLESVCHAEDKKDFLREAYRVLKPGGKLIIADGFLTRLPKTTIEKHVYDVFIRGLALSNLATIGEFQEGLTRAGFKNIQMFNKTPHIQKTAQHMYGISCRWVKIFAIARALRLVPQMIVDTINAGLVQLDFFTKGVGGYYVFYAEK</sequence>
<dbReference type="CDD" id="cd02440">
    <property type="entry name" value="AdoMet_MTases"/>
    <property type="match status" value="1"/>
</dbReference>
<name>A0A1G2H3Y8_9BACT</name>
<dbReference type="InterPro" id="IPR050447">
    <property type="entry name" value="Erg6_SMT_methyltransf"/>
</dbReference>
<dbReference type="Pfam" id="PF08241">
    <property type="entry name" value="Methyltransf_11"/>
    <property type="match status" value="1"/>
</dbReference>
<dbReference type="STRING" id="1802129.A3J04_01830"/>
<accession>A0A1G2H3Y8</accession>
<evidence type="ECO:0000256" key="3">
    <source>
        <dbReference type="ARBA" id="ARBA00022691"/>
    </source>
</evidence>
<dbReference type="EMBL" id="MHNZ01000001">
    <property type="protein sequence ID" value="OGZ57059.1"/>
    <property type="molecule type" value="Genomic_DNA"/>
</dbReference>
<dbReference type="Proteomes" id="UP000177954">
    <property type="component" value="Unassembled WGS sequence"/>
</dbReference>
<evidence type="ECO:0000256" key="2">
    <source>
        <dbReference type="ARBA" id="ARBA00022679"/>
    </source>
</evidence>
<protein>
    <recommendedName>
        <fullName evidence="4">Polyketide synthase-like methyltransferase domain-containing protein</fullName>
    </recommendedName>
</protein>
<evidence type="ECO:0000259" key="4">
    <source>
        <dbReference type="SMART" id="SM00828"/>
    </source>
</evidence>
<proteinExistence type="predicted"/>
<dbReference type="SMART" id="SM00828">
    <property type="entry name" value="PKS_MT"/>
    <property type="match status" value="1"/>
</dbReference>
<dbReference type="AlphaFoldDB" id="A0A1G2H3Y8"/>
<dbReference type="SUPFAM" id="SSF53335">
    <property type="entry name" value="S-adenosyl-L-methionine-dependent methyltransferases"/>
    <property type="match status" value="1"/>
</dbReference>
<dbReference type="InterPro" id="IPR020803">
    <property type="entry name" value="MeTfrase_dom"/>
</dbReference>
<keyword evidence="2" id="KW-0808">Transferase</keyword>
<dbReference type="GO" id="GO:0032259">
    <property type="term" value="P:methylation"/>
    <property type="evidence" value="ECO:0007669"/>
    <property type="project" value="UniProtKB-KW"/>
</dbReference>
<dbReference type="PANTHER" id="PTHR44068">
    <property type="entry name" value="ZGC:194242"/>
    <property type="match status" value="1"/>
</dbReference>
<evidence type="ECO:0000313" key="6">
    <source>
        <dbReference type="Proteomes" id="UP000177954"/>
    </source>
</evidence>
<dbReference type="PANTHER" id="PTHR44068:SF11">
    <property type="entry name" value="GERANYL DIPHOSPHATE 2-C-METHYLTRANSFERASE"/>
    <property type="match status" value="1"/>
</dbReference>
<reference evidence="5 6" key="1">
    <citation type="journal article" date="2016" name="Nat. Commun.">
        <title>Thousands of microbial genomes shed light on interconnected biogeochemical processes in an aquifer system.</title>
        <authorList>
            <person name="Anantharaman K."/>
            <person name="Brown C.T."/>
            <person name="Hug L.A."/>
            <person name="Sharon I."/>
            <person name="Castelle C.J."/>
            <person name="Probst A.J."/>
            <person name="Thomas B.C."/>
            <person name="Singh A."/>
            <person name="Wilkins M.J."/>
            <person name="Karaoz U."/>
            <person name="Brodie E.L."/>
            <person name="Williams K.H."/>
            <person name="Hubbard S.S."/>
            <person name="Banfield J.F."/>
        </authorList>
    </citation>
    <scope>NUCLEOTIDE SEQUENCE [LARGE SCALE GENOMIC DNA]</scope>
</reference>